<dbReference type="Pfam" id="PF00126">
    <property type="entry name" value="HTH_1"/>
    <property type="match status" value="1"/>
</dbReference>
<dbReference type="Gene3D" id="1.10.10.10">
    <property type="entry name" value="Winged helix-like DNA-binding domain superfamily/Winged helix DNA-binding domain"/>
    <property type="match status" value="1"/>
</dbReference>
<evidence type="ECO:0000256" key="3">
    <source>
        <dbReference type="ARBA" id="ARBA00023125"/>
    </source>
</evidence>
<evidence type="ECO:0000313" key="7">
    <source>
        <dbReference type="Proteomes" id="UP001257909"/>
    </source>
</evidence>
<dbReference type="NCBIfam" id="NF008722">
    <property type="entry name" value="PRK11716.1"/>
    <property type="match status" value="1"/>
</dbReference>
<evidence type="ECO:0000256" key="2">
    <source>
        <dbReference type="ARBA" id="ARBA00023015"/>
    </source>
</evidence>
<dbReference type="RefSeq" id="WP_310276741.1">
    <property type="nucleotide sequence ID" value="NZ_JAVDWR010000004.1"/>
</dbReference>
<keyword evidence="7" id="KW-1185">Reference proteome</keyword>
<dbReference type="InterPro" id="IPR036390">
    <property type="entry name" value="WH_DNA-bd_sf"/>
</dbReference>
<dbReference type="InterPro" id="IPR000847">
    <property type="entry name" value="LysR_HTH_N"/>
</dbReference>
<evidence type="ECO:0000256" key="4">
    <source>
        <dbReference type="ARBA" id="ARBA00023163"/>
    </source>
</evidence>
<dbReference type="SUPFAM" id="SSF53850">
    <property type="entry name" value="Periplasmic binding protein-like II"/>
    <property type="match status" value="1"/>
</dbReference>
<feature type="domain" description="HTH lysR-type" evidence="5">
    <location>
        <begin position="12"/>
        <end position="69"/>
    </location>
</feature>
<dbReference type="InterPro" id="IPR036388">
    <property type="entry name" value="WH-like_DNA-bd_sf"/>
</dbReference>
<keyword evidence="4" id="KW-0804">Transcription</keyword>
<dbReference type="PROSITE" id="PS50931">
    <property type="entry name" value="HTH_LYSR"/>
    <property type="match status" value="1"/>
</dbReference>
<evidence type="ECO:0000256" key="1">
    <source>
        <dbReference type="ARBA" id="ARBA00009437"/>
    </source>
</evidence>
<name>A0ABU1VZ03_9GAMM</name>
<gene>
    <name evidence="6" type="ORF">J2W69_001728</name>
</gene>
<dbReference type="PANTHER" id="PTHR30126:SF81">
    <property type="entry name" value="HTH-TYPE TRANSCRIPTIONAL REGULATOR ILVY"/>
    <property type="match status" value="1"/>
</dbReference>
<accession>A0ABU1VZ03</accession>
<keyword evidence="3" id="KW-0238">DNA-binding</keyword>
<reference evidence="6 7" key="1">
    <citation type="submission" date="2023-07" db="EMBL/GenBank/DDBJ databases">
        <title>Sorghum-associated microbial communities from plants grown in Nebraska, USA.</title>
        <authorList>
            <person name="Schachtman D."/>
        </authorList>
    </citation>
    <scope>NUCLEOTIDE SEQUENCE [LARGE SCALE GENOMIC DNA]</scope>
    <source>
        <strain evidence="6 7">4138</strain>
    </source>
</reference>
<comment type="similarity">
    <text evidence="1">Belongs to the LysR transcriptional regulatory family.</text>
</comment>
<dbReference type="Proteomes" id="UP001257909">
    <property type="component" value="Unassembled WGS sequence"/>
</dbReference>
<dbReference type="SUPFAM" id="SSF46785">
    <property type="entry name" value="Winged helix' DNA-binding domain"/>
    <property type="match status" value="1"/>
</dbReference>
<dbReference type="PANTHER" id="PTHR30126">
    <property type="entry name" value="HTH-TYPE TRANSCRIPTIONAL REGULATOR"/>
    <property type="match status" value="1"/>
</dbReference>
<protein>
    <submittedName>
        <fullName evidence="6">LysR family positive regulator for ilvC</fullName>
    </submittedName>
</protein>
<dbReference type="InterPro" id="IPR005119">
    <property type="entry name" value="LysR_subst-bd"/>
</dbReference>
<proteinExistence type="inferred from homology"/>
<dbReference type="Gene3D" id="3.40.190.10">
    <property type="entry name" value="Periplasmic binding protein-like II"/>
    <property type="match status" value="2"/>
</dbReference>
<sequence length="305" mass="34324">MQHQLFATETDMDIRNAQLFLHLASSLNFARTSEQMYVSPSTLSRVIQRMEEELSVELFQRDNRSVRLTLAGQKVQSFVKNYLEQWHQLQIALSETSASLSGEIRLFCTVTASFSHLPAILDKFRLVCPLAEIKLITGDASAALEKVKQDEADIALAVYPEHFPLNMAFRSIAKVPLQLIAPVIPCKTNDLLNQSPIPWEQVPFILPEHGPVRSRFELWRKARITEPKVVAKVEGHEAMVSMVALGTGVALVPAIVAQQSPARDRVRYLTQGDEFAPFDLGLCILSKRLHEPLLRAFWQVASELI</sequence>
<dbReference type="Pfam" id="PF03466">
    <property type="entry name" value="LysR_substrate"/>
    <property type="match status" value="1"/>
</dbReference>
<organism evidence="6 7">
    <name type="scientific">Rheinheimera soli</name>
    <dbReference type="NCBI Taxonomy" id="443616"/>
    <lineage>
        <taxon>Bacteria</taxon>
        <taxon>Pseudomonadati</taxon>
        <taxon>Pseudomonadota</taxon>
        <taxon>Gammaproteobacteria</taxon>
        <taxon>Chromatiales</taxon>
        <taxon>Chromatiaceae</taxon>
        <taxon>Rheinheimera</taxon>
    </lineage>
</organism>
<comment type="caution">
    <text evidence="6">The sequence shown here is derived from an EMBL/GenBank/DDBJ whole genome shotgun (WGS) entry which is preliminary data.</text>
</comment>
<evidence type="ECO:0000313" key="6">
    <source>
        <dbReference type="EMBL" id="MDR7120790.1"/>
    </source>
</evidence>
<dbReference type="EMBL" id="JAVDWR010000004">
    <property type="protein sequence ID" value="MDR7120790.1"/>
    <property type="molecule type" value="Genomic_DNA"/>
</dbReference>
<keyword evidence="2" id="KW-0805">Transcription regulation</keyword>
<evidence type="ECO:0000259" key="5">
    <source>
        <dbReference type="PROSITE" id="PS50931"/>
    </source>
</evidence>